<proteinExistence type="predicted"/>
<evidence type="ECO:0000313" key="1">
    <source>
        <dbReference type="EMBL" id="EME26149.1"/>
    </source>
</evidence>
<keyword evidence="2" id="KW-1185">Reference proteome</keyword>
<dbReference type="EMBL" id="KB454594">
    <property type="protein sequence ID" value="EME26149.1"/>
    <property type="molecule type" value="Genomic_DNA"/>
</dbReference>
<feature type="non-terminal residue" evidence="1">
    <location>
        <position position="34"/>
    </location>
</feature>
<sequence length="34" mass="3790">MCRVGGRLGQLEMGKSWGKCNFELAMRVSMDKNG</sequence>
<reference evidence="2" key="1">
    <citation type="journal article" date="2013" name="Science">
        <title>Gene transfer from bacteria and archaea facilitated evolution of an extremophilic eukaryote.</title>
        <authorList>
            <person name="Schonknecht G."/>
            <person name="Chen W.H."/>
            <person name="Ternes C.M."/>
            <person name="Barbier G.G."/>
            <person name="Shrestha R.P."/>
            <person name="Stanke M."/>
            <person name="Brautigam A."/>
            <person name="Baker B.J."/>
            <person name="Banfield J.F."/>
            <person name="Garavito R.M."/>
            <person name="Carr K."/>
            <person name="Wilkerson C."/>
            <person name="Rensing S.A."/>
            <person name="Gagneul D."/>
            <person name="Dickenson N.E."/>
            <person name="Oesterhelt C."/>
            <person name="Lercher M.J."/>
            <person name="Weber A.P."/>
        </authorList>
    </citation>
    <scope>NUCLEOTIDE SEQUENCE [LARGE SCALE GENOMIC DNA]</scope>
    <source>
        <strain evidence="2">074W</strain>
    </source>
</reference>
<name>M2XRS6_GALSU</name>
<organism evidence="1 2">
    <name type="scientific">Galdieria sulphuraria</name>
    <name type="common">Red alga</name>
    <dbReference type="NCBI Taxonomy" id="130081"/>
    <lineage>
        <taxon>Eukaryota</taxon>
        <taxon>Rhodophyta</taxon>
        <taxon>Bangiophyceae</taxon>
        <taxon>Galdieriales</taxon>
        <taxon>Galdieriaceae</taxon>
        <taxon>Galdieria</taxon>
    </lineage>
</organism>
<dbReference type="KEGG" id="gsl:Gasu_62020"/>
<dbReference type="Proteomes" id="UP000030680">
    <property type="component" value="Unassembled WGS sequence"/>
</dbReference>
<gene>
    <name evidence="1" type="ORF">Gasu_62020</name>
</gene>
<dbReference type="GeneID" id="17085137"/>
<dbReference type="AlphaFoldDB" id="M2XRS6"/>
<dbReference type="RefSeq" id="XP_005702669.1">
    <property type="nucleotide sequence ID" value="XM_005702612.1"/>
</dbReference>
<accession>M2XRS6</accession>
<protein>
    <submittedName>
        <fullName evidence="1">Uncharacterized protein</fullName>
    </submittedName>
</protein>
<evidence type="ECO:0000313" key="2">
    <source>
        <dbReference type="Proteomes" id="UP000030680"/>
    </source>
</evidence>